<dbReference type="SUPFAM" id="SSF52172">
    <property type="entry name" value="CheY-like"/>
    <property type="match status" value="1"/>
</dbReference>
<feature type="domain" description="Response regulatory" evidence="3">
    <location>
        <begin position="9"/>
        <end position="123"/>
    </location>
</feature>
<dbReference type="AlphaFoldDB" id="H0G2G9"/>
<dbReference type="PANTHER" id="PTHR44591">
    <property type="entry name" value="STRESS RESPONSE REGULATOR PROTEIN 1"/>
    <property type="match status" value="1"/>
</dbReference>
<protein>
    <submittedName>
        <fullName evidence="4">Response regulator</fullName>
    </submittedName>
</protein>
<feature type="modified residue" description="4-aspartylphosphate" evidence="2">
    <location>
        <position position="58"/>
    </location>
</feature>
<dbReference type="EMBL" id="AGVV01000036">
    <property type="protein sequence ID" value="EHK76526.1"/>
    <property type="molecule type" value="Genomic_DNA"/>
</dbReference>
<dbReference type="InterPro" id="IPR050595">
    <property type="entry name" value="Bact_response_regulator"/>
</dbReference>
<evidence type="ECO:0000259" key="3">
    <source>
        <dbReference type="PROSITE" id="PS50110"/>
    </source>
</evidence>
<dbReference type="InterPro" id="IPR001789">
    <property type="entry name" value="Sig_transdc_resp-reg_receiver"/>
</dbReference>
<keyword evidence="1 2" id="KW-0597">Phosphoprotein</keyword>
<dbReference type="Pfam" id="PF00072">
    <property type="entry name" value="Response_reg"/>
    <property type="match status" value="1"/>
</dbReference>
<dbReference type="PATRIC" id="fig|1107881.3.peg.3725"/>
<dbReference type="InterPro" id="IPR011006">
    <property type="entry name" value="CheY-like_superfamily"/>
</dbReference>
<gene>
    <name evidence="4" type="ORF">SM0020_18297</name>
</gene>
<reference evidence="4 5" key="1">
    <citation type="journal article" date="2012" name="J. Bacteriol.">
        <title>Draft Genome Sequence of Sinorhizobium meliloti CCNWSX0020, a Nitrogen-Fixing Symbiont with Copper Tolerance Capability Isolated from Lead-Zinc Mine Tailings.</title>
        <authorList>
            <person name="Li Z."/>
            <person name="Ma Z."/>
            <person name="Hao X."/>
            <person name="Wei G."/>
        </authorList>
    </citation>
    <scope>NUCLEOTIDE SEQUENCE [LARGE SCALE GENOMIC DNA]</scope>
    <source>
        <strain evidence="4 5">CCNWSX0020</strain>
    </source>
</reference>
<dbReference type="PANTHER" id="PTHR44591:SF25">
    <property type="entry name" value="CHEMOTAXIS TWO-COMPONENT RESPONSE REGULATOR"/>
    <property type="match status" value="1"/>
</dbReference>
<name>H0G2G9_RHIML</name>
<dbReference type="Proteomes" id="UP000004038">
    <property type="component" value="Unassembled WGS sequence"/>
</dbReference>
<evidence type="ECO:0000313" key="5">
    <source>
        <dbReference type="Proteomes" id="UP000004038"/>
    </source>
</evidence>
<dbReference type="PROSITE" id="PS50110">
    <property type="entry name" value="RESPONSE_REGULATORY"/>
    <property type="match status" value="1"/>
</dbReference>
<dbReference type="Gene3D" id="3.40.50.2300">
    <property type="match status" value="1"/>
</dbReference>
<accession>H0G2G9</accession>
<evidence type="ECO:0000256" key="1">
    <source>
        <dbReference type="ARBA" id="ARBA00022553"/>
    </source>
</evidence>
<dbReference type="GO" id="GO:0000160">
    <property type="term" value="P:phosphorelay signal transduction system"/>
    <property type="evidence" value="ECO:0007669"/>
    <property type="project" value="InterPro"/>
</dbReference>
<evidence type="ECO:0000256" key="2">
    <source>
        <dbReference type="PROSITE-ProRule" id="PRU00169"/>
    </source>
</evidence>
<dbReference type="SMART" id="SM00448">
    <property type="entry name" value="REC"/>
    <property type="match status" value="1"/>
</dbReference>
<sequence>MAQTNNKKIVLIVDDDAAMLRSVRNLLRSAGYEALAYQMPNDFLETADFGSASCIVLDVSMPLLDGFEVFTELSKRGVGLPVILMSGVPSDEARAKASAAGIFAYFSKPFDEEEFLAAVDDAATDRRFPQHG</sequence>
<evidence type="ECO:0000313" key="4">
    <source>
        <dbReference type="EMBL" id="EHK76526.1"/>
    </source>
</evidence>
<proteinExistence type="predicted"/>
<organism evidence="4 5">
    <name type="scientific">Sinorhizobium meliloti CCNWSX0020</name>
    <dbReference type="NCBI Taxonomy" id="1107881"/>
    <lineage>
        <taxon>Bacteria</taxon>
        <taxon>Pseudomonadati</taxon>
        <taxon>Pseudomonadota</taxon>
        <taxon>Alphaproteobacteria</taxon>
        <taxon>Hyphomicrobiales</taxon>
        <taxon>Rhizobiaceae</taxon>
        <taxon>Sinorhizobium/Ensifer group</taxon>
        <taxon>Sinorhizobium</taxon>
    </lineage>
</organism>